<dbReference type="SUPFAM" id="SSF48452">
    <property type="entry name" value="TPR-like"/>
    <property type="match status" value="1"/>
</dbReference>
<dbReference type="PIRSF" id="PIRSF003165">
    <property type="entry name" value="Chaperone_SicA"/>
    <property type="match status" value="1"/>
</dbReference>
<dbReference type="EMBL" id="KP795651">
    <property type="protein sequence ID" value="AKN39545.1"/>
    <property type="molecule type" value="Genomic_DNA"/>
</dbReference>
<reference evidence="5 6" key="3">
    <citation type="submission" date="2024-06" db="EMBL/GenBank/DDBJ databases">
        <authorList>
            <person name="Steensen K."/>
            <person name="Seneca J."/>
            <person name="Bartlau N."/>
            <person name="Yu A.X."/>
            <person name="Polz M.F."/>
        </authorList>
    </citation>
    <scope>NUCLEOTIDE SEQUENCE [LARGE SCALE GENOMIC DNA]</scope>
    <source>
        <strain evidence="5 6">1F145</strain>
    </source>
</reference>
<organism evidence="3">
    <name type="scientific">Vibrio splendidus</name>
    <dbReference type="NCBI Taxonomy" id="29497"/>
    <lineage>
        <taxon>Bacteria</taxon>
        <taxon>Pseudomonadati</taxon>
        <taxon>Pseudomonadota</taxon>
        <taxon>Gammaproteobacteria</taxon>
        <taxon>Vibrionales</taxon>
        <taxon>Vibrionaceae</taxon>
        <taxon>Vibrio</taxon>
    </lineage>
</organism>
<gene>
    <name evidence="5" type="ORF">ACED33_21035</name>
    <name evidence="4" type="ORF">Q8W42_24290</name>
</gene>
<dbReference type="AlphaFoldDB" id="A0A0H3ZTE1"/>
<dbReference type="EMBL" id="JAUYVL010000026">
    <property type="protein sequence ID" value="MDP2503820.1"/>
    <property type="molecule type" value="Genomic_DNA"/>
</dbReference>
<sequence>MTTQNPVTDPSQMQAEELLSFLEEGGTLKMLHDVSADTIEHIYAVGFNFFQSGKIEQAGKIFQLLSMLDHYQARFFIGLGAARQELGEYLQAIDAYSYAALVDINDPRPPFHSAECYLKLEQLTEAESGFYSAKGMSAGKPEYADLHQRAGIMLEAVKNKRSN</sequence>
<keyword evidence="2" id="KW-0143">Chaperone</keyword>
<dbReference type="NCBIfam" id="TIGR02552">
    <property type="entry name" value="LcrH_SycD"/>
    <property type="match status" value="1"/>
</dbReference>
<comment type="similarity">
    <text evidence="1">Belongs to the LcrH/SycD chaperone family.</text>
</comment>
<dbReference type="PRINTS" id="PR01595">
    <property type="entry name" value="SYCDCHAPRONE"/>
</dbReference>
<evidence type="ECO:0000256" key="1">
    <source>
        <dbReference type="ARBA" id="ARBA00010244"/>
    </source>
</evidence>
<dbReference type="Proteomes" id="UP001177935">
    <property type="component" value="Unassembled WGS sequence"/>
</dbReference>
<evidence type="ECO:0000313" key="4">
    <source>
        <dbReference type="EMBL" id="MDP2503820.1"/>
    </source>
</evidence>
<dbReference type="InterPro" id="IPR016379">
    <property type="entry name" value="T3SS_Ca_resp_chp_LcrH/SycD_sub"/>
</dbReference>
<reference evidence="4" key="2">
    <citation type="submission" date="2023-07" db="EMBL/GenBank/DDBJ databases">
        <title>Genome content predicts the carbon catabolic preferences of heterotrophic bacteria.</title>
        <authorList>
            <person name="Gralka M."/>
        </authorList>
    </citation>
    <scope>NUCLEOTIDE SEQUENCE</scope>
    <source>
        <strain evidence="4">6E02</strain>
    </source>
</reference>
<dbReference type="Gene3D" id="1.25.40.10">
    <property type="entry name" value="Tetratricopeptide repeat domain"/>
    <property type="match status" value="1"/>
</dbReference>
<reference evidence="3" key="1">
    <citation type="journal article" date="2015" name="MBio">
        <title>Eco-Evolutionary Dynamics of Episomes among Ecologically Cohesive Bacterial Populations.</title>
        <authorList>
            <person name="Xue H."/>
            <person name="Cordero O.X."/>
            <person name="Camas F.M."/>
            <person name="Trimble W."/>
            <person name="Meyer F."/>
            <person name="Guglielmini J."/>
            <person name="Rocha E.P."/>
            <person name="Polz M.F."/>
        </authorList>
    </citation>
    <scope>NUCLEOTIDE SEQUENCE</scope>
    <source>
        <strain evidence="3">FF_172</strain>
    </source>
</reference>
<accession>A0A0H3ZTE1</accession>
<evidence type="ECO:0000313" key="3">
    <source>
        <dbReference type="EMBL" id="AKN39545.1"/>
    </source>
</evidence>
<proteinExistence type="inferred from homology"/>
<keyword evidence="6" id="KW-1185">Reference proteome</keyword>
<dbReference type="Pfam" id="PF07720">
    <property type="entry name" value="TPR_3"/>
    <property type="match status" value="1"/>
</dbReference>
<dbReference type="EMBL" id="JBGOOW010000036">
    <property type="protein sequence ID" value="MEZ8183171.1"/>
    <property type="molecule type" value="Genomic_DNA"/>
</dbReference>
<evidence type="ECO:0000313" key="6">
    <source>
        <dbReference type="Proteomes" id="UP001569200"/>
    </source>
</evidence>
<dbReference type="InterPro" id="IPR011716">
    <property type="entry name" value="TPR-3"/>
</dbReference>
<evidence type="ECO:0000256" key="2">
    <source>
        <dbReference type="ARBA" id="ARBA00023186"/>
    </source>
</evidence>
<name>A0A0H3ZTE1_VIBSP</name>
<protein>
    <submittedName>
        <fullName evidence="4">SycD/LcrH family type III secretion system chaperone</fullName>
    </submittedName>
    <submittedName>
        <fullName evidence="3">Type III secretion chaperone protein for YopD (SycD)</fullName>
    </submittedName>
</protein>
<dbReference type="InterPro" id="IPR005415">
    <property type="entry name" value="T3SS_Ca_resp_chp_LcrH/SycD"/>
</dbReference>
<dbReference type="InterPro" id="IPR011990">
    <property type="entry name" value="TPR-like_helical_dom_sf"/>
</dbReference>
<evidence type="ECO:0000313" key="5">
    <source>
        <dbReference type="EMBL" id="MEZ8183171.1"/>
    </source>
</evidence>
<dbReference type="Proteomes" id="UP001569200">
    <property type="component" value="Unassembled WGS sequence"/>
</dbReference>
<dbReference type="RefSeq" id="WP_017096454.1">
    <property type="nucleotide sequence ID" value="NZ_CAWNTE010000084.1"/>
</dbReference>